<sequence>MTKAQPRISAGHMIVRQLEHEGVERAYTVPGESFLDVLDGLHDSSIETIVARHEGGAGFMALAEGRLTGIPGVAMVTRGPGAANAFIAVHTAWQDASPLLLLVGLVPIPDRGREAFQEFDLRGWFGPTAKWVTKLDDPAAAARVISEGMRIAASGRPGPVVIGLPEDLIREASGPDVVPPTPRRRASGSQREMDELHERLAHAERPLVIVGGDGWQGDAGTRVAAWAGAHGIPIAAHWRSHDAVPHDHEAGAFVGILGHNHADYIAELFDDSDLHVFVGIPRGDVVSGGFSVGLDVPAIVVTPGEPLGHAGRLDRHIPADIAAWAGALPAPSDPVPQARTQRLSNARATFERYREIEPLHPATGVDVSVAMGVIRERLDDDAIITFGAGNYMQWPIRYLSHNAPGTLVAPRNGAMGMGVPASVAASLV</sequence>
<dbReference type="PANTHER" id="PTHR18968">
    <property type="entry name" value="THIAMINE PYROPHOSPHATE ENZYMES"/>
    <property type="match status" value="1"/>
</dbReference>
<evidence type="ECO:0000256" key="1">
    <source>
        <dbReference type="ARBA" id="ARBA00007812"/>
    </source>
</evidence>
<reference evidence="4" key="2">
    <citation type="submission" date="2021-04" db="EMBL/GenBank/DDBJ databases">
        <authorList>
            <person name="Gilroy R."/>
        </authorList>
    </citation>
    <scope>NUCLEOTIDE SEQUENCE</scope>
    <source>
        <strain evidence="4">ChiGjej1B1-98</strain>
    </source>
</reference>
<dbReference type="CDD" id="cd07035">
    <property type="entry name" value="TPP_PYR_POX_like"/>
    <property type="match status" value="1"/>
</dbReference>
<accession>A0A9D1YXZ0</accession>
<evidence type="ECO:0000313" key="5">
    <source>
        <dbReference type="Proteomes" id="UP000824005"/>
    </source>
</evidence>
<dbReference type="GO" id="GO:0003984">
    <property type="term" value="F:acetolactate synthase activity"/>
    <property type="evidence" value="ECO:0007669"/>
    <property type="project" value="TreeGrafter"/>
</dbReference>
<gene>
    <name evidence="4" type="ORF">H9830_06860</name>
</gene>
<evidence type="ECO:0000259" key="3">
    <source>
        <dbReference type="Pfam" id="PF02776"/>
    </source>
</evidence>
<name>A0A9D1YXZ0_9MICO</name>
<protein>
    <submittedName>
        <fullName evidence="4">Acetolactate synthase</fullName>
    </submittedName>
</protein>
<dbReference type="GO" id="GO:0050660">
    <property type="term" value="F:flavin adenine dinucleotide binding"/>
    <property type="evidence" value="ECO:0007669"/>
    <property type="project" value="TreeGrafter"/>
</dbReference>
<dbReference type="EMBL" id="DXDC01000202">
    <property type="protein sequence ID" value="HIY65981.1"/>
    <property type="molecule type" value="Genomic_DNA"/>
</dbReference>
<comment type="similarity">
    <text evidence="1">Belongs to the TPP enzyme family.</text>
</comment>
<dbReference type="Gene3D" id="3.40.50.1220">
    <property type="entry name" value="TPP-binding domain"/>
    <property type="match status" value="1"/>
</dbReference>
<dbReference type="InterPro" id="IPR029061">
    <property type="entry name" value="THDP-binding"/>
</dbReference>
<dbReference type="SUPFAM" id="SSF52518">
    <property type="entry name" value="Thiamin diphosphate-binding fold (THDP-binding)"/>
    <property type="match status" value="2"/>
</dbReference>
<dbReference type="GO" id="GO:0030976">
    <property type="term" value="F:thiamine pyrophosphate binding"/>
    <property type="evidence" value="ECO:0007669"/>
    <property type="project" value="InterPro"/>
</dbReference>
<dbReference type="GO" id="GO:0000287">
    <property type="term" value="F:magnesium ion binding"/>
    <property type="evidence" value="ECO:0007669"/>
    <property type="project" value="InterPro"/>
</dbReference>
<comment type="caution">
    <text evidence="4">The sequence shown here is derived from an EMBL/GenBank/DDBJ whole genome shotgun (WGS) entry which is preliminary data.</text>
</comment>
<evidence type="ECO:0000259" key="2">
    <source>
        <dbReference type="Pfam" id="PF00205"/>
    </source>
</evidence>
<dbReference type="Gene3D" id="3.40.50.970">
    <property type="match status" value="2"/>
</dbReference>
<proteinExistence type="inferred from homology"/>
<dbReference type="SUPFAM" id="SSF52467">
    <property type="entry name" value="DHS-like NAD/FAD-binding domain"/>
    <property type="match status" value="1"/>
</dbReference>
<dbReference type="GO" id="GO:0005948">
    <property type="term" value="C:acetolactate synthase complex"/>
    <property type="evidence" value="ECO:0007669"/>
    <property type="project" value="TreeGrafter"/>
</dbReference>
<dbReference type="Pfam" id="PF02776">
    <property type="entry name" value="TPP_enzyme_N"/>
    <property type="match status" value="1"/>
</dbReference>
<dbReference type="InterPro" id="IPR012001">
    <property type="entry name" value="Thiamin_PyroP_enz_TPP-bd_dom"/>
</dbReference>
<dbReference type="GO" id="GO:0009097">
    <property type="term" value="P:isoleucine biosynthetic process"/>
    <property type="evidence" value="ECO:0007669"/>
    <property type="project" value="TreeGrafter"/>
</dbReference>
<feature type="domain" description="Thiamine pyrophosphate enzyme N-terminal TPP-binding" evidence="3">
    <location>
        <begin position="10"/>
        <end position="120"/>
    </location>
</feature>
<dbReference type="InterPro" id="IPR045229">
    <property type="entry name" value="TPP_enz"/>
</dbReference>
<feature type="non-terminal residue" evidence="4">
    <location>
        <position position="428"/>
    </location>
</feature>
<feature type="domain" description="Thiamine pyrophosphate enzyme central" evidence="2">
    <location>
        <begin position="194"/>
        <end position="289"/>
    </location>
</feature>
<dbReference type="InterPro" id="IPR029035">
    <property type="entry name" value="DHS-like_NAD/FAD-binding_dom"/>
</dbReference>
<dbReference type="AlphaFoldDB" id="A0A9D1YXZ0"/>
<organism evidence="4 5">
    <name type="scientific">Candidatus Agrococcus pullicola</name>
    <dbReference type="NCBI Taxonomy" id="2838429"/>
    <lineage>
        <taxon>Bacteria</taxon>
        <taxon>Bacillati</taxon>
        <taxon>Actinomycetota</taxon>
        <taxon>Actinomycetes</taxon>
        <taxon>Micrococcales</taxon>
        <taxon>Microbacteriaceae</taxon>
        <taxon>Agrococcus</taxon>
    </lineage>
</organism>
<evidence type="ECO:0000313" key="4">
    <source>
        <dbReference type="EMBL" id="HIY65981.1"/>
    </source>
</evidence>
<dbReference type="Proteomes" id="UP000824005">
    <property type="component" value="Unassembled WGS sequence"/>
</dbReference>
<dbReference type="InterPro" id="IPR012000">
    <property type="entry name" value="Thiamin_PyroP_enz_cen_dom"/>
</dbReference>
<dbReference type="Pfam" id="PF00205">
    <property type="entry name" value="TPP_enzyme_M"/>
    <property type="match status" value="1"/>
</dbReference>
<dbReference type="CDD" id="cd00568">
    <property type="entry name" value="TPP_enzymes"/>
    <property type="match status" value="1"/>
</dbReference>
<reference evidence="4" key="1">
    <citation type="journal article" date="2021" name="PeerJ">
        <title>Extensive microbial diversity within the chicken gut microbiome revealed by metagenomics and culture.</title>
        <authorList>
            <person name="Gilroy R."/>
            <person name="Ravi A."/>
            <person name="Getino M."/>
            <person name="Pursley I."/>
            <person name="Horton D.L."/>
            <person name="Alikhan N.F."/>
            <person name="Baker D."/>
            <person name="Gharbi K."/>
            <person name="Hall N."/>
            <person name="Watson M."/>
            <person name="Adriaenssens E.M."/>
            <person name="Foster-Nyarko E."/>
            <person name="Jarju S."/>
            <person name="Secka A."/>
            <person name="Antonio M."/>
            <person name="Oren A."/>
            <person name="Chaudhuri R.R."/>
            <person name="La Ragione R."/>
            <person name="Hildebrand F."/>
            <person name="Pallen M.J."/>
        </authorList>
    </citation>
    <scope>NUCLEOTIDE SEQUENCE</scope>
    <source>
        <strain evidence="4">ChiGjej1B1-98</strain>
    </source>
</reference>
<dbReference type="FunFam" id="3.40.50.970:FF:000007">
    <property type="entry name" value="Acetolactate synthase"/>
    <property type="match status" value="1"/>
</dbReference>
<dbReference type="GO" id="GO:0009099">
    <property type="term" value="P:L-valine biosynthetic process"/>
    <property type="evidence" value="ECO:0007669"/>
    <property type="project" value="TreeGrafter"/>
</dbReference>
<dbReference type="PANTHER" id="PTHR18968:SF120">
    <property type="entry name" value="ACETOLACTATE SYNTHASE LARGE SUBUNIT"/>
    <property type="match status" value="1"/>
</dbReference>